<evidence type="ECO:0000313" key="3">
    <source>
        <dbReference type="Proteomes" id="UP000574769"/>
    </source>
</evidence>
<reference evidence="2 3" key="1">
    <citation type="submission" date="2020-08" db="EMBL/GenBank/DDBJ databases">
        <title>Genomic Encyclopedia of Type Strains, Phase IV (KMG-IV): sequencing the most valuable type-strain genomes for metagenomic binning, comparative biology and taxonomic classification.</title>
        <authorList>
            <person name="Goeker M."/>
        </authorList>
    </citation>
    <scope>NUCLEOTIDE SEQUENCE [LARGE SCALE GENOMIC DNA]</scope>
    <source>
        <strain evidence="2 3">DSM 15867</strain>
    </source>
</reference>
<keyword evidence="3" id="KW-1185">Reference proteome</keyword>
<dbReference type="InterPro" id="IPR010466">
    <property type="entry name" value="DUF1058"/>
</dbReference>
<name>A0A7W7AM50_9SPHN</name>
<comment type="caution">
    <text evidence="2">The sequence shown here is derived from an EMBL/GenBank/DDBJ whole genome shotgun (WGS) entry which is preliminary data.</text>
</comment>
<proteinExistence type="predicted"/>
<protein>
    <submittedName>
        <fullName evidence="2">SH3-like domain-containing protein</fullName>
    </submittedName>
</protein>
<dbReference type="RefSeq" id="WP_184116807.1">
    <property type="nucleotide sequence ID" value="NZ_JACHNY010000011.1"/>
</dbReference>
<accession>A0A7W7AM50</accession>
<gene>
    <name evidence="2" type="ORF">GGQ96_003710</name>
</gene>
<feature type="chain" id="PRO_5031496885" evidence="1">
    <location>
        <begin position="25"/>
        <end position="164"/>
    </location>
</feature>
<feature type="signal peptide" evidence="1">
    <location>
        <begin position="1"/>
        <end position="24"/>
    </location>
</feature>
<dbReference type="Proteomes" id="UP000574769">
    <property type="component" value="Unassembled WGS sequence"/>
</dbReference>
<sequence>MRFAIAALLAVLPSALVASDPAAAAPEKRRVPYWASIGPGQARMRTGPARTYPANWLYQRAGLPIQVVGVFKEWRRVRDQDGAEGWMQGNLLRLTRTAVVTGSDPVPMRLQPAERAAIAWRAAPGVVGRIGDCGHGWCRFDVKGRAGYVEVGSLWGVEATEILP</sequence>
<evidence type="ECO:0000256" key="1">
    <source>
        <dbReference type="SAM" id="SignalP"/>
    </source>
</evidence>
<dbReference type="AlphaFoldDB" id="A0A7W7AM50"/>
<dbReference type="EMBL" id="JACHNY010000011">
    <property type="protein sequence ID" value="MBB4619555.1"/>
    <property type="molecule type" value="Genomic_DNA"/>
</dbReference>
<dbReference type="Pfam" id="PF06347">
    <property type="entry name" value="SH3_4"/>
    <property type="match status" value="2"/>
</dbReference>
<evidence type="ECO:0000313" key="2">
    <source>
        <dbReference type="EMBL" id="MBB4619555.1"/>
    </source>
</evidence>
<organism evidence="2 3">
    <name type="scientific">Sphingomonas abaci</name>
    <dbReference type="NCBI Taxonomy" id="237611"/>
    <lineage>
        <taxon>Bacteria</taxon>
        <taxon>Pseudomonadati</taxon>
        <taxon>Pseudomonadota</taxon>
        <taxon>Alphaproteobacteria</taxon>
        <taxon>Sphingomonadales</taxon>
        <taxon>Sphingomonadaceae</taxon>
        <taxon>Sphingomonas</taxon>
    </lineage>
</organism>
<keyword evidence="1" id="KW-0732">Signal</keyword>